<dbReference type="PANTHER" id="PTHR38794">
    <property type="entry name" value="INTEGRAL MEMBRANE PROTEIN"/>
    <property type="match status" value="1"/>
</dbReference>
<dbReference type="OrthoDB" id="3918601at2759"/>
<feature type="region of interest" description="Disordered" evidence="1">
    <location>
        <begin position="362"/>
        <end position="405"/>
    </location>
</feature>
<feature type="transmembrane region" description="Helical" evidence="2">
    <location>
        <begin position="61"/>
        <end position="85"/>
    </location>
</feature>
<feature type="transmembrane region" description="Helical" evidence="2">
    <location>
        <begin position="141"/>
        <end position="159"/>
    </location>
</feature>
<name>A0A9P9BVJ2_9PEZI</name>
<dbReference type="AlphaFoldDB" id="A0A9P9BVJ2"/>
<dbReference type="Pfam" id="PF20684">
    <property type="entry name" value="Fung_rhodopsin"/>
    <property type="match status" value="1"/>
</dbReference>
<keyword evidence="5" id="KW-1185">Reference proteome</keyword>
<comment type="caution">
    <text evidence="4">The sequence shown here is derived from an EMBL/GenBank/DDBJ whole genome shotgun (WGS) entry which is preliminary data.</text>
</comment>
<dbReference type="RefSeq" id="XP_046018388.1">
    <property type="nucleotide sequence ID" value="XM_046157838.1"/>
</dbReference>
<evidence type="ECO:0000313" key="5">
    <source>
        <dbReference type="Proteomes" id="UP000756346"/>
    </source>
</evidence>
<keyword evidence="2" id="KW-0472">Membrane</keyword>
<feature type="compositionally biased region" description="Low complexity" evidence="1">
    <location>
        <begin position="331"/>
        <end position="343"/>
    </location>
</feature>
<keyword evidence="2" id="KW-0812">Transmembrane</keyword>
<feature type="region of interest" description="Disordered" evidence="1">
    <location>
        <begin position="309"/>
        <end position="343"/>
    </location>
</feature>
<feature type="transmembrane region" description="Helical" evidence="2">
    <location>
        <begin position="256"/>
        <end position="276"/>
    </location>
</feature>
<dbReference type="Proteomes" id="UP000756346">
    <property type="component" value="Unassembled WGS sequence"/>
</dbReference>
<evidence type="ECO:0000313" key="4">
    <source>
        <dbReference type="EMBL" id="KAH7040333.1"/>
    </source>
</evidence>
<feature type="compositionally biased region" description="Polar residues" evidence="1">
    <location>
        <begin position="433"/>
        <end position="444"/>
    </location>
</feature>
<organism evidence="4 5">
    <name type="scientific">Microdochium trichocladiopsis</name>
    <dbReference type="NCBI Taxonomy" id="1682393"/>
    <lineage>
        <taxon>Eukaryota</taxon>
        <taxon>Fungi</taxon>
        <taxon>Dikarya</taxon>
        <taxon>Ascomycota</taxon>
        <taxon>Pezizomycotina</taxon>
        <taxon>Sordariomycetes</taxon>
        <taxon>Xylariomycetidae</taxon>
        <taxon>Xylariales</taxon>
        <taxon>Microdochiaceae</taxon>
        <taxon>Microdochium</taxon>
    </lineage>
</organism>
<feature type="region of interest" description="Disordered" evidence="1">
    <location>
        <begin position="426"/>
        <end position="464"/>
    </location>
</feature>
<feature type="transmembrane region" description="Helical" evidence="2">
    <location>
        <begin position="105"/>
        <end position="129"/>
    </location>
</feature>
<gene>
    <name evidence="4" type="ORF">B0I36DRAFT_357646</name>
</gene>
<reference evidence="4" key="1">
    <citation type="journal article" date="2021" name="Nat. Commun.">
        <title>Genetic determinants of endophytism in the Arabidopsis root mycobiome.</title>
        <authorList>
            <person name="Mesny F."/>
            <person name="Miyauchi S."/>
            <person name="Thiergart T."/>
            <person name="Pickel B."/>
            <person name="Atanasova L."/>
            <person name="Karlsson M."/>
            <person name="Huettel B."/>
            <person name="Barry K.W."/>
            <person name="Haridas S."/>
            <person name="Chen C."/>
            <person name="Bauer D."/>
            <person name="Andreopoulos W."/>
            <person name="Pangilinan J."/>
            <person name="LaButti K."/>
            <person name="Riley R."/>
            <person name="Lipzen A."/>
            <person name="Clum A."/>
            <person name="Drula E."/>
            <person name="Henrissat B."/>
            <person name="Kohler A."/>
            <person name="Grigoriev I.V."/>
            <person name="Martin F.M."/>
            <person name="Hacquard S."/>
        </authorList>
    </citation>
    <scope>NUCLEOTIDE SEQUENCE</scope>
    <source>
        <strain evidence="4">MPI-CAGE-CH-0230</strain>
    </source>
</reference>
<evidence type="ECO:0000259" key="3">
    <source>
        <dbReference type="Pfam" id="PF20684"/>
    </source>
</evidence>
<dbReference type="PANTHER" id="PTHR38794:SF3">
    <property type="entry name" value="INTEGRAL MEMBRANE PROTEIN"/>
    <property type="match status" value="1"/>
</dbReference>
<evidence type="ECO:0000256" key="1">
    <source>
        <dbReference type="SAM" id="MobiDB-lite"/>
    </source>
</evidence>
<keyword evidence="2" id="KW-1133">Transmembrane helix</keyword>
<feature type="transmembrane region" description="Helical" evidence="2">
    <location>
        <begin position="26"/>
        <end position="49"/>
    </location>
</feature>
<evidence type="ECO:0000256" key="2">
    <source>
        <dbReference type="SAM" id="Phobius"/>
    </source>
</evidence>
<accession>A0A9P9BVJ2</accession>
<feature type="domain" description="Rhodopsin" evidence="3">
    <location>
        <begin position="47"/>
        <end position="280"/>
    </location>
</feature>
<feature type="transmembrane region" description="Helical" evidence="2">
    <location>
        <begin position="215"/>
        <end position="236"/>
    </location>
</feature>
<dbReference type="GeneID" id="70187384"/>
<feature type="transmembrane region" description="Helical" evidence="2">
    <location>
        <begin position="179"/>
        <end position="203"/>
    </location>
</feature>
<dbReference type="InterPro" id="IPR049326">
    <property type="entry name" value="Rhodopsin_dom_fungi"/>
</dbReference>
<feature type="compositionally biased region" description="Polar residues" evidence="1">
    <location>
        <begin position="317"/>
        <end position="328"/>
    </location>
</feature>
<protein>
    <recommendedName>
        <fullName evidence="3">Rhodopsin domain-containing protein</fullName>
    </recommendedName>
</protein>
<dbReference type="EMBL" id="JAGTJQ010000001">
    <property type="protein sequence ID" value="KAH7040333.1"/>
    <property type="molecule type" value="Genomic_DNA"/>
</dbReference>
<sequence length="464" mass="50648">MDPAKNATSQQTTEAFIPLDADSHGAVLASVAVISALITASAIIGKLMYRWNIKVLREWDYALLLAVLLVFVQSAVAVYAANLGLGRQRPTVDEDSLVAISKAQYALTILAILISLCTKMCMCLFIRAINSYSHVRYANRVLMGAIGTLCVSSVFAAAFRCPLPAPWWAVSPGSCPAAISIHQFVHMSNMVTDFSIVILALVMVLRVQTGVGAKVLVTSLFAIRMLCPLTAVPIILDYEYLYNGDDNDFTWTAMAPTIWLLVTSHISIITACIPSLKGIFDSWLGNTFGIDIDAPYQLERVEGKDGFEVSDWRTKDPSATGQSSGSRPKTSKNSKNSKNSKFTDTTKTATLKLTTSFPNEAACFSENDTGSSARAARHRHSGYRESRNHTSLPISKNKDDQSESVKGLTEDGFIMIHSDVEVRYDDDSHRDVTTPSSLSPCSSQGTHGGHHHDLLQHHPHNLHS</sequence>
<proteinExistence type="predicted"/>